<dbReference type="InterPro" id="IPR001611">
    <property type="entry name" value="Leu-rich_rpt"/>
</dbReference>
<keyword evidence="15" id="KW-1185">Reference proteome</keyword>
<dbReference type="GO" id="GO:0016020">
    <property type="term" value="C:membrane"/>
    <property type="evidence" value="ECO:0000318"/>
    <property type="project" value="GO_Central"/>
</dbReference>
<evidence type="ECO:0000313" key="14">
    <source>
        <dbReference type="EMBL" id="EDQ87397.1"/>
    </source>
</evidence>
<accession>A9V4M5</accession>
<dbReference type="InterPro" id="IPR051420">
    <property type="entry name" value="Ser_Thr_Kinases_DiverseReg"/>
</dbReference>
<keyword evidence="5" id="KW-0677">Repeat</keyword>
<evidence type="ECO:0000259" key="13">
    <source>
        <dbReference type="PROSITE" id="PS50011"/>
    </source>
</evidence>
<dbReference type="SUPFAM" id="SSF56112">
    <property type="entry name" value="Protein kinase-like (PK-like)"/>
    <property type="match status" value="1"/>
</dbReference>
<evidence type="ECO:0000256" key="9">
    <source>
        <dbReference type="ARBA" id="ARBA00047899"/>
    </source>
</evidence>
<dbReference type="PANTHER" id="PTHR48005">
    <property type="entry name" value="LEUCINE RICH REPEAT KINASE 2"/>
    <property type="match status" value="1"/>
</dbReference>
<evidence type="ECO:0000256" key="2">
    <source>
        <dbReference type="ARBA" id="ARBA00022527"/>
    </source>
</evidence>
<evidence type="ECO:0000313" key="15">
    <source>
        <dbReference type="Proteomes" id="UP000001357"/>
    </source>
</evidence>
<dbReference type="eggNOG" id="KOG0192">
    <property type="taxonomic scope" value="Eukaryota"/>
</dbReference>
<evidence type="ECO:0000256" key="7">
    <source>
        <dbReference type="ARBA" id="ARBA00022777"/>
    </source>
</evidence>
<dbReference type="InParanoid" id="A9V4M5"/>
<dbReference type="KEGG" id="mbr:MONBRDRAFT_37923"/>
<dbReference type="SUPFAM" id="SSF52047">
    <property type="entry name" value="RNI-like"/>
    <property type="match status" value="2"/>
</dbReference>
<reference evidence="14 15" key="1">
    <citation type="journal article" date="2008" name="Nature">
        <title>The genome of the choanoflagellate Monosiga brevicollis and the origin of metazoans.</title>
        <authorList>
            <consortium name="JGI Sequencing"/>
            <person name="King N."/>
            <person name="Westbrook M.J."/>
            <person name="Young S.L."/>
            <person name="Kuo A."/>
            <person name="Abedin M."/>
            <person name="Chapman J."/>
            <person name="Fairclough S."/>
            <person name="Hellsten U."/>
            <person name="Isogai Y."/>
            <person name="Letunic I."/>
            <person name="Marr M."/>
            <person name="Pincus D."/>
            <person name="Putnam N."/>
            <person name="Rokas A."/>
            <person name="Wright K.J."/>
            <person name="Zuzow R."/>
            <person name="Dirks W."/>
            <person name="Good M."/>
            <person name="Goodstein D."/>
            <person name="Lemons D."/>
            <person name="Li W."/>
            <person name="Lyons J.B."/>
            <person name="Morris A."/>
            <person name="Nichols S."/>
            <person name="Richter D.J."/>
            <person name="Salamov A."/>
            <person name="Bork P."/>
            <person name="Lim W.A."/>
            <person name="Manning G."/>
            <person name="Miller W.T."/>
            <person name="McGinnis W."/>
            <person name="Shapiro H."/>
            <person name="Tjian R."/>
            <person name="Grigoriev I.V."/>
            <person name="Rokhsar D."/>
        </authorList>
    </citation>
    <scope>NUCLEOTIDE SEQUENCE [LARGE SCALE GENOMIC DNA]</scope>
    <source>
        <strain evidence="15">MX1 / ATCC 50154</strain>
    </source>
</reference>
<protein>
    <recommendedName>
        <fullName evidence="1">non-specific serine/threonine protein kinase</fullName>
        <ecNumber evidence="1">2.7.11.1</ecNumber>
    </recommendedName>
</protein>
<comment type="catalytic activity">
    <reaction evidence="9">
        <text>L-threonyl-[protein] + ATP = O-phospho-L-threonyl-[protein] + ADP + H(+)</text>
        <dbReference type="Rhea" id="RHEA:46608"/>
        <dbReference type="Rhea" id="RHEA-COMP:11060"/>
        <dbReference type="Rhea" id="RHEA-COMP:11605"/>
        <dbReference type="ChEBI" id="CHEBI:15378"/>
        <dbReference type="ChEBI" id="CHEBI:30013"/>
        <dbReference type="ChEBI" id="CHEBI:30616"/>
        <dbReference type="ChEBI" id="CHEBI:61977"/>
        <dbReference type="ChEBI" id="CHEBI:456216"/>
        <dbReference type="EC" id="2.7.11.1"/>
    </reaction>
</comment>
<keyword evidence="12" id="KW-0812">Transmembrane</keyword>
<dbReference type="STRING" id="81824.A9V4M5"/>
<dbReference type="GO" id="GO:0004674">
    <property type="term" value="F:protein serine/threonine kinase activity"/>
    <property type="evidence" value="ECO:0007669"/>
    <property type="project" value="UniProtKB-KW"/>
</dbReference>
<sequence length="1311" mass="141747">MAKPPPPQSRPHRCQPLPLTFASQRHIIRPLLLLLVFLIIPPRPALELAATCSAAHDIRLAQPADRDAACWALLDGLCPTPESPTPVPRAAPVHAAPQIPRLRRDGPLPTTSSTAEPPACRLPTLNFVSLDTLLINNDPAALQPLLKRTTLAPTAIVAQFLPNAPDVNPSATTNPLCLADVRAKLIQHNASAWLLATPDAPLLLQAWATDPELTSHLQFLLVSGTTLPLRPSFPLNLTNYPALRSLRLHTVHVSTLALPNPTQLLALELLDVNLDPAHLAIPTLQYLNLSLPPKTDLPRILTQLPQLSVLNVSNNPLATLDPTASNILSALAQAGANQSLTHLDLTACQLSNFIVPSHTAFPTLHTLYLTNNQLTTLTTLELDPSCFPNLLTLDLADNNLRRLEPGPYSHLSNLRYLFLNNNVLTRFDPTALAHLSALILLELSANAISAIPGQALAACTNLEFLNLYGNRLTALPAHGLGTLSNLRILSLGKNLLASLPDGALAHLPGLVSLGLAHNRLDRWRTAVFGPLGPPTTLTIIDLGSNAITRMDADALRGLTRLQTLRLQSNQLTTLPPGLLDNLPALSELNQLGEFPTADAFTHAPGLFHLDLTSNPLRHFVLDGAAVSRLDTLLLGQQDCSVDWTATFYNADAAGLAHLSALSLDGATVTGLQLQNLGALTSLSLPANQVTSPDLHLALDAWPNLGHLRVACLDHVTSVNLTSRHNHAFDLIEVVGNAHLETLDVSSSIETTALNVSFNPQLTVLPSVAAEQLDVSGTAVPLSPAICGQHVRRFVALKAMTHALDWTEAIRECLRIGIHVMDLSDNGLEDPVILNNVLSNRLYVGNALAANCSWLAMDGLTPVCDFSDLPTLLLEGSPTQCQLTKSDKGVVNQADEEQATLYGEHRVVCTCSPGYRFHRGACRFYLPLMQNVWFLVLLALLIITLVGGAVTYLLLRWHRSGVLRLEAKGELERQLLVASYDDEIAELKQAWEISADELQLLNRIDGDSPGAFGEVWRAEWNRFEVCVKVLQHQLSMETNVVNDFEKEIDFLQRTRHPHLVRLFGAGYGPIHGAGETSFLVLELLERGSLKSVLRGRQPILLTDEQRCRILLDVAQGLAYLHNLGHTHRDIKSGNVLITADFRAKVSDFGSIKPRAHASTHRAPGATGVDAAALAGAISEEQQLETSLSLLAGTPLYLAPEVLRTGRNGGPEADVFAFGVLAWETIMAASPDLVEQEYGAGSRGPFLTRLLTLLEAGKRLEFGPLAPTPLVALTRQCWHLDPASRPTLDHVCATLTPLLSDSGTAPVAQTTVH</sequence>
<dbReference type="PANTHER" id="PTHR48005:SF13">
    <property type="entry name" value="SERINE_THREONINE-PROTEIN KINASE DDB_G0278509-RELATED"/>
    <property type="match status" value="1"/>
</dbReference>
<keyword evidence="3" id="KW-0433">Leucine-rich repeat</keyword>
<keyword evidence="4" id="KW-0808">Transferase</keyword>
<evidence type="ECO:0000256" key="1">
    <source>
        <dbReference type="ARBA" id="ARBA00012513"/>
    </source>
</evidence>
<keyword evidence="8" id="KW-0067">ATP-binding</keyword>
<dbReference type="InterPro" id="IPR003591">
    <property type="entry name" value="Leu-rich_rpt_typical-subtyp"/>
</dbReference>
<dbReference type="Pfam" id="PF00069">
    <property type="entry name" value="Pkinase"/>
    <property type="match status" value="1"/>
</dbReference>
<dbReference type="OMA" id="PLKDDTR"/>
<dbReference type="SMART" id="SM00369">
    <property type="entry name" value="LRR_TYP"/>
    <property type="match status" value="10"/>
</dbReference>
<dbReference type="eggNOG" id="KOG4641">
    <property type="taxonomic scope" value="Eukaryota"/>
</dbReference>
<feature type="region of interest" description="Disordered" evidence="11">
    <location>
        <begin position="83"/>
        <end position="116"/>
    </location>
</feature>
<keyword evidence="12" id="KW-1133">Transmembrane helix</keyword>
<evidence type="ECO:0000256" key="5">
    <source>
        <dbReference type="ARBA" id="ARBA00022737"/>
    </source>
</evidence>
<name>A9V4M5_MONBE</name>
<evidence type="ECO:0000256" key="11">
    <source>
        <dbReference type="SAM" id="MobiDB-lite"/>
    </source>
</evidence>
<dbReference type="EMBL" id="CH991559">
    <property type="protein sequence ID" value="EDQ87397.1"/>
    <property type="molecule type" value="Genomic_DNA"/>
</dbReference>
<dbReference type="Gene3D" id="1.10.510.10">
    <property type="entry name" value="Transferase(Phosphotransferase) domain 1"/>
    <property type="match status" value="1"/>
</dbReference>
<proteinExistence type="predicted"/>
<dbReference type="InterPro" id="IPR000719">
    <property type="entry name" value="Prot_kinase_dom"/>
</dbReference>
<dbReference type="InterPro" id="IPR011009">
    <property type="entry name" value="Kinase-like_dom_sf"/>
</dbReference>
<keyword evidence="12" id="KW-0472">Membrane</keyword>
<evidence type="ECO:0000256" key="3">
    <source>
        <dbReference type="ARBA" id="ARBA00022614"/>
    </source>
</evidence>
<dbReference type="SUPFAM" id="SSF52058">
    <property type="entry name" value="L domain-like"/>
    <property type="match status" value="1"/>
</dbReference>
<keyword evidence="6" id="KW-0547">Nucleotide-binding</keyword>
<evidence type="ECO:0000256" key="4">
    <source>
        <dbReference type="ARBA" id="ARBA00022679"/>
    </source>
</evidence>
<comment type="catalytic activity">
    <reaction evidence="10">
        <text>L-seryl-[protein] + ATP = O-phospho-L-seryl-[protein] + ADP + H(+)</text>
        <dbReference type="Rhea" id="RHEA:17989"/>
        <dbReference type="Rhea" id="RHEA-COMP:9863"/>
        <dbReference type="Rhea" id="RHEA-COMP:11604"/>
        <dbReference type="ChEBI" id="CHEBI:15378"/>
        <dbReference type="ChEBI" id="CHEBI:29999"/>
        <dbReference type="ChEBI" id="CHEBI:30616"/>
        <dbReference type="ChEBI" id="CHEBI:83421"/>
        <dbReference type="ChEBI" id="CHEBI:456216"/>
        <dbReference type="EC" id="2.7.11.1"/>
    </reaction>
</comment>
<evidence type="ECO:0000256" key="8">
    <source>
        <dbReference type="ARBA" id="ARBA00022840"/>
    </source>
</evidence>
<organism evidence="14 15">
    <name type="scientific">Monosiga brevicollis</name>
    <name type="common">Choanoflagellate</name>
    <dbReference type="NCBI Taxonomy" id="81824"/>
    <lineage>
        <taxon>Eukaryota</taxon>
        <taxon>Choanoflagellata</taxon>
        <taxon>Craspedida</taxon>
        <taxon>Salpingoecidae</taxon>
        <taxon>Monosiga</taxon>
    </lineage>
</organism>
<evidence type="ECO:0000256" key="10">
    <source>
        <dbReference type="ARBA" id="ARBA00048679"/>
    </source>
</evidence>
<dbReference type="SMART" id="SM00364">
    <property type="entry name" value="LRR_BAC"/>
    <property type="match status" value="6"/>
</dbReference>
<dbReference type="PROSITE" id="PS51450">
    <property type="entry name" value="LRR"/>
    <property type="match status" value="2"/>
</dbReference>
<feature type="domain" description="Protein kinase" evidence="13">
    <location>
        <begin position="1000"/>
        <end position="1297"/>
    </location>
</feature>
<dbReference type="SMART" id="SM00220">
    <property type="entry name" value="S_TKc"/>
    <property type="match status" value="1"/>
</dbReference>
<dbReference type="InterPro" id="IPR032675">
    <property type="entry name" value="LRR_dom_sf"/>
</dbReference>
<keyword evidence="7" id="KW-0418">Kinase</keyword>
<dbReference type="EC" id="2.7.11.1" evidence="1"/>
<evidence type="ECO:0000256" key="6">
    <source>
        <dbReference type="ARBA" id="ARBA00022741"/>
    </source>
</evidence>
<dbReference type="Gene3D" id="3.80.10.10">
    <property type="entry name" value="Ribonuclease Inhibitor"/>
    <property type="match status" value="4"/>
</dbReference>
<gene>
    <name evidence="14" type="ORF">MONBRDRAFT_37923</name>
</gene>
<dbReference type="PROSITE" id="PS50011">
    <property type="entry name" value="PROTEIN_KINASE_DOM"/>
    <property type="match status" value="1"/>
</dbReference>
<dbReference type="Pfam" id="PF13855">
    <property type="entry name" value="LRR_8"/>
    <property type="match status" value="3"/>
</dbReference>
<evidence type="ECO:0000256" key="12">
    <source>
        <dbReference type="SAM" id="Phobius"/>
    </source>
</evidence>
<dbReference type="GO" id="GO:0005524">
    <property type="term" value="F:ATP binding"/>
    <property type="evidence" value="ECO:0007669"/>
    <property type="project" value="UniProtKB-KW"/>
</dbReference>
<keyword evidence="2" id="KW-0723">Serine/threonine-protein kinase</keyword>
<dbReference type="RefSeq" id="XP_001747657.1">
    <property type="nucleotide sequence ID" value="XM_001747605.1"/>
</dbReference>
<dbReference type="Proteomes" id="UP000001357">
    <property type="component" value="Unassembled WGS sequence"/>
</dbReference>
<dbReference type="GeneID" id="5892982"/>
<feature type="transmembrane region" description="Helical" evidence="12">
    <location>
        <begin position="931"/>
        <end position="954"/>
    </location>
</feature>